<evidence type="ECO:0000313" key="2">
    <source>
        <dbReference type="EMBL" id="SMG18167.1"/>
    </source>
</evidence>
<keyword evidence="1" id="KW-0472">Membrane</keyword>
<feature type="transmembrane region" description="Helical" evidence="1">
    <location>
        <begin position="21"/>
        <end position="40"/>
    </location>
</feature>
<dbReference type="Proteomes" id="UP000193804">
    <property type="component" value="Unassembled WGS sequence"/>
</dbReference>
<dbReference type="STRING" id="1028.SAMN05661096_01030"/>
<gene>
    <name evidence="2" type="ORF">SAMN05661096_01030</name>
</gene>
<evidence type="ECO:0000256" key="1">
    <source>
        <dbReference type="SAM" id="Phobius"/>
    </source>
</evidence>
<keyword evidence="1" id="KW-1133">Transmembrane helix</keyword>
<dbReference type="EMBL" id="FXAW01000001">
    <property type="protein sequence ID" value="SMG18167.1"/>
    <property type="molecule type" value="Genomic_DNA"/>
</dbReference>
<accession>A0A1X7ISM0</accession>
<evidence type="ECO:0000313" key="3">
    <source>
        <dbReference type="Proteomes" id="UP000193804"/>
    </source>
</evidence>
<organism evidence="2 3">
    <name type="scientific">Marivirga sericea</name>
    <dbReference type="NCBI Taxonomy" id="1028"/>
    <lineage>
        <taxon>Bacteria</taxon>
        <taxon>Pseudomonadati</taxon>
        <taxon>Bacteroidota</taxon>
        <taxon>Cytophagia</taxon>
        <taxon>Cytophagales</taxon>
        <taxon>Marivirgaceae</taxon>
        <taxon>Marivirga</taxon>
    </lineage>
</organism>
<sequence>MIKIFNKVKRKLLIEGKFKSYLLYAIGEILLVVIGILIAIKIDDINREVQLRDDEIGNYKQIIIDLKRDSALSNNYHKRGTVYLNTYFKLNQIVNDGSGFKGVTTDFLVSNIQFSPVTQNNHQTTIEKLRNNLVREQINSYFGQLQQVMQATDEFNTLISQFSRPYFLLEHEIFNNEAIFKYEDRRFPPLLGVSTVDTTKLKKVMKHQHFIPIISQLRMSIGFYLASIERSMIENHKIIKDLEGRI</sequence>
<reference evidence="3" key="1">
    <citation type="submission" date="2017-04" db="EMBL/GenBank/DDBJ databases">
        <authorList>
            <person name="Varghese N."/>
            <person name="Submissions S."/>
        </authorList>
    </citation>
    <scope>NUCLEOTIDE SEQUENCE [LARGE SCALE GENOMIC DNA]</scope>
    <source>
        <strain evidence="3">DSM 4125</strain>
    </source>
</reference>
<name>A0A1X7ISM0_9BACT</name>
<keyword evidence="3" id="KW-1185">Reference proteome</keyword>
<protein>
    <submittedName>
        <fullName evidence="2">Uncharacterized protein</fullName>
    </submittedName>
</protein>
<proteinExistence type="predicted"/>
<dbReference type="OrthoDB" id="821805at2"/>
<keyword evidence="1" id="KW-0812">Transmembrane</keyword>
<dbReference type="RefSeq" id="WP_085515978.1">
    <property type="nucleotide sequence ID" value="NZ_FXAW01000001.1"/>
</dbReference>
<dbReference type="AlphaFoldDB" id="A0A1X7ISM0"/>